<evidence type="ECO:0000313" key="1">
    <source>
        <dbReference type="EMBL" id="MDN7240812.1"/>
    </source>
</evidence>
<dbReference type="Gene3D" id="3.30.460.10">
    <property type="entry name" value="Beta Polymerase, domain 2"/>
    <property type="match status" value="1"/>
</dbReference>
<protein>
    <recommendedName>
        <fullName evidence="3">Polymerase beta nucleotidyltransferase domain-containing protein</fullName>
    </recommendedName>
</protein>
<name>A0ABT8MYT4_9BACL</name>
<sequence>MEKMKNTLAKRDFLLPRYRKSLQEVIEEHLLKDEKVLAVFYGGSIGSNSEDLFSDIDLRIVVDEKDLDEFIAAKRNLAERYGRVLFF</sequence>
<accession>A0ABT8MYT4</accession>
<evidence type="ECO:0000313" key="2">
    <source>
        <dbReference type="Proteomes" id="UP001172055"/>
    </source>
</evidence>
<dbReference type="InterPro" id="IPR043519">
    <property type="entry name" value="NT_sf"/>
</dbReference>
<dbReference type="RefSeq" id="WP_301722711.1">
    <property type="nucleotide sequence ID" value="NZ_JAUJWV010000001.1"/>
</dbReference>
<organism evidence="1 2">
    <name type="scientific">Planococcus shixiaomingii</name>
    <dbReference type="NCBI Taxonomy" id="3058393"/>
    <lineage>
        <taxon>Bacteria</taxon>
        <taxon>Bacillati</taxon>
        <taxon>Bacillota</taxon>
        <taxon>Bacilli</taxon>
        <taxon>Bacillales</taxon>
        <taxon>Caryophanaceae</taxon>
        <taxon>Planococcus</taxon>
    </lineage>
</organism>
<proteinExistence type="predicted"/>
<evidence type="ECO:0008006" key="3">
    <source>
        <dbReference type="Google" id="ProtNLM"/>
    </source>
</evidence>
<dbReference type="Proteomes" id="UP001172055">
    <property type="component" value="Unassembled WGS sequence"/>
</dbReference>
<keyword evidence="2" id="KW-1185">Reference proteome</keyword>
<reference evidence="1 2" key="1">
    <citation type="submission" date="2023-06" db="EMBL/GenBank/DDBJ databases">
        <title>Novel species in genus Planococcus.</title>
        <authorList>
            <person name="Ning S."/>
        </authorList>
    </citation>
    <scope>NUCLEOTIDE SEQUENCE [LARGE SCALE GENOMIC DNA]</scope>
    <source>
        <strain evidence="1 2">N028</strain>
    </source>
</reference>
<gene>
    <name evidence="1" type="ORF">QWY14_03375</name>
</gene>
<dbReference type="EMBL" id="JAUJWV010000001">
    <property type="protein sequence ID" value="MDN7240812.1"/>
    <property type="molecule type" value="Genomic_DNA"/>
</dbReference>
<dbReference type="SUPFAM" id="SSF81301">
    <property type="entry name" value="Nucleotidyltransferase"/>
    <property type="match status" value="1"/>
</dbReference>
<comment type="caution">
    <text evidence="1">The sequence shown here is derived from an EMBL/GenBank/DDBJ whole genome shotgun (WGS) entry which is preliminary data.</text>
</comment>